<organism evidence="2">
    <name type="scientific">marine sediment metagenome</name>
    <dbReference type="NCBI Taxonomy" id="412755"/>
    <lineage>
        <taxon>unclassified sequences</taxon>
        <taxon>metagenomes</taxon>
        <taxon>ecological metagenomes</taxon>
    </lineage>
</organism>
<accession>A0A0F9A6J1</accession>
<reference evidence="2" key="1">
    <citation type="journal article" date="2015" name="Nature">
        <title>Complex archaea that bridge the gap between prokaryotes and eukaryotes.</title>
        <authorList>
            <person name="Spang A."/>
            <person name="Saw J.H."/>
            <person name="Jorgensen S.L."/>
            <person name="Zaremba-Niedzwiedzka K."/>
            <person name="Martijn J."/>
            <person name="Lind A.E."/>
            <person name="van Eijk R."/>
            <person name="Schleper C."/>
            <person name="Guy L."/>
            <person name="Ettema T.J."/>
        </authorList>
    </citation>
    <scope>NUCLEOTIDE SEQUENCE</scope>
</reference>
<evidence type="ECO:0000313" key="2">
    <source>
        <dbReference type="EMBL" id="KKL05090.1"/>
    </source>
</evidence>
<name>A0A0F9A6J1_9ZZZZ</name>
<dbReference type="EMBL" id="LAZR01044262">
    <property type="protein sequence ID" value="KKL05090.1"/>
    <property type="molecule type" value="Genomic_DNA"/>
</dbReference>
<dbReference type="AlphaFoldDB" id="A0A0F9A6J1"/>
<comment type="caution">
    <text evidence="2">The sequence shown here is derived from an EMBL/GenBank/DDBJ whole genome shotgun (WGS) entry which is preliminary data.</text>
</comment>
<feature type="transmembrane region" description="Helical" evidence="1">
    <location>
        <begin position="119"/>
        <end position="137"/>
    </location>
</feature>
<protein>
    <submittedName>
        <fullName evidence="2">Uncharacterized protein</fullName>
    </submittedName>
</protein>
<evidence type="ECO:0000256" key="1">
    <source>
        <dbReference type="SAM" id="Phobius"/>
    </source>
</evidence>
<keyword evidence="1" id="KW-0472">Membrane</keyword>
<keyword evidence="1" id="KW-1133">Transmembrane helix</keyword>
<keyword evidence="1" id="KW-0812">Transmembrane</keyword>
<gene>
    <name evidence="2" type="ORF">LCGC14_2609520</name>
</gene>
<proteinExistence type="predicted"/>
<sequence>MKKSLCGKSSCPEACVRVCHCPIGLVRSRELFAMYRNRREMSRPRTLADRPYPSGVDPDTGEISEARAYQNSKKWQVNQLIDQVWPRDPYLKPATLGRNAFTFLSPLLPRQKGNMKARVVVGCLLMVFTLALIFGALTSNHYEPTRAQVGETIDHKANFWHDYRD</sequence>